<dbReference type="AlphaFoldDB" id="A0A948TNW3"/>
<protein>
    <submittedName>
        <fullName evidence="1">Uncharacterized protein</fullName>
    </submittedName>
</protein>
<reference evidence="1" key="2">
    <citation type="submission" date="2021-04" db="EMBL/GenBank/DDBJ databases">
        <authorList>
            <person name="Gilroy R."/>
        </authorList>
    </citation>
    <scope>NUCLEOTIDE SEQUENCE</scope>
    <source>
        <strain evidence="1">8470</strain>
    </source>
</reference>
<evidence type="ECO:0000313" key="1">
    <source>
        <dbReference type="EMBL" id="MBU3856674.1"/>
    </source>
</evidence>
<name>A0A948TNW3_9BACT</name>
<evidence type="ECO:0000313" key="2">
    <source>
        <dbReference type="Proteomes" id="UP000784286"/>
    </source>
</evidence>
<accession>A0A948TNW3</accession>
<organism evidence="1 2">
    <name type="scientific">Candidatus Phocaeicola excrementipullorum</name>
    <dbReference type="NCBI Taxonomy" id="2838731"/>
    <lineage>
        <taxon>Bacteria</taxon>
        <taxon>Pseudomonadati</taxon>
        <taxon>Bacteroidota</taxon>
        <taxon>Bacteroidia</taxon>
        <taxon>Bacteroidales</taxon>
        <taxon>Bacteroidaceae</taxon>
        <taxon>Phocaeicola</taxon>
    </lineage>
</organism>
<gene>
    <name evidence="1" type="ORF">H9928_09020</name>
</gene>
<dbReference type="Proteomes" id="UP000784286">
    <property type="component" value="Unassembled WGS sequence"/>
</dbReference>
<proteinExistence type="predicted"/>
<dbReference type="EMBL" id="JAHLFJ010000080">
    <property type="protein sequence ID" value="MBU3856674.1"/>
    <property type="molecule type" value="Genomic_DNA"/>
</dbReference>
<sequence>MQKLYFEGETGGDAGPACLFCGIKTGTALRKLQTASSFMQTTVWFIQTASWFIQTAMWFEESFLSFRFSAAGRRKDGAAWCRLAPDAVINRERKDGKVNILLHILGYNYYFVTFGRF</sequence>
<reference evidence="1" key="1">
    <citation type="journal article" date="2021" name="PeerJ">
        <title>Extensive microbial diversity within the chicken gut microbiome revealed by metagenomics and culture.</title>
        <authorList>
            <person name="Gilroy R."/>
            <person name="Ravi A."/>
            <person name="Getino M."/>
            <person name="Pursley I."/>
            <person name="Horton D.L."/>
            <person name="Alikhan N.F."/>
            <person name="Baker D."/>
            <person name="Gharbi K."/>
            <person name="Hall N."/>
            <person name="Watson M."/>
            <person name="Adriaenssens E.M."/>
            <person name="Foster-Nyarko E."/>
            <person name="Jarju S."/>
            <person name="Secka A."/>
            <person name="Antonio M."/>
            <person name="Oren A."/>
            <person name="Chaudhuri R.R."/>
            <person name="La Ragione R."/>
            <person name="Hildebrand F."/>
            <person name="Pallen M.J."/>
        </authorList>
    </citation>
    <scope>NUCLEOTIDE SEQUENCE</scope>
    <source>
        <strain evidence="1">8470</strain>
    </source>
</reference>
<comment type="caution">
    <text evidence="1">The sequence shown here is derived from an EMBL/GenBank/DDBJ whole genome shotgun (WGS) entry which is preliminary data.</text>
</comment>